<evidence type="ECO:0000313" key="23">
    <source>
        <dbReference type="Proteomes" id="UP001233999"/>
    </source>
</evidence>
<evidence type="ECO:0000256" key="18">
    <source>
        <dbReference type="ARBA" id="ARBA00048739"/>
    </source>
</evidence>
<dbReference type="InterPro" id="IPR002347">
    <property type="entry name" value="SDR_fam"/>
</dbReference>
<comment type="catalytic activity">
    <reaction evidence="18">
        <text>prostaglandin E2 + NAD(+) = 15-oxoprostaglandin E2 + NADH + H(+)</text>
        <dbReference type="Rhea" id="RHEA:11876"/>
        <dbReference type="ChEBI" id="CHEBI:15378"/>
        <dbReference type="ChEBI" id="CHEBI:57400"/>
        <dbReference type="ChEBI" id="CHEBI:57540"/>
        <dbReference type="ChEBI" id="CHEBI:57945"/>
        <dbReference type="ChEBI" id="CHEBI:606564"/>
        <dbReference type="EC" id="1.1.1.141"/>
    </reaction>
    <physiologicalReaction direction="left-to-right" evidence="18">
        <dbReference type="Rhea" id="RHEA:11877"/>
    </physiologicalReaction>
</comment>
<comment type="catalytic activity">
    <reaction evidence="19">
        <text>resolvin D2 + NAD(+) = 16-oxoresolvin D2 + NADH + H(+)</text>
        <dbReference type="Rhea" id="RHEA:53588"/>
        <dbReference type="ChEBI" id="CHEBI:15378"/>
        <dbReference type="ChEBI" id="CHEBI:57540"/>
        <dbReference type="ChEBI" id="CHEBI:57945"/>
        <dbReference type="ChEBI" id="CHEBI:133367"/>
        <dbReference type="ChEBI" id="CHEBI:137498"/>
    </reaction>
    <physiologicalReaction direction="left-to-right" evidence="19">
        <dbReference type="Rhea" id="RHEA:53589"/>
    </physiologicalReaction>
</comment>
<comment type="caution">
    <text evidence="22">The sequence shown here is derived from an EMBL/GenBank/DDBJ whole genome shotgun (WGS) entry which is preliminary data.</text>
</comment>
<protein>
    <recommendedName>
        <fullName evidence="5">15-hydroxyprostaglandin dehydrogenase [NAD(+)]</fullName>
        <ecNumber evidence="3">1.1.1.141</ecNumber>
        <ecNumber evidence="4">1.1.1.232</ecNumber>
    </recommendedName>
    <alternativeName>
        <fullName evidence="7">Eicosanoid/docosanoid dehydrogenase [NAD(+)]</fullName>
    </alternativeName>
    <alternativeName>
        <fullName evidence="6">Prostaglandin dehydrogenase 1</fullName>
    </alternativeName>
</protein>
<dbReference type="GO" id="GO:0047034">
    <property type="term" value="F:15-hydroxyicosatetraenoate dehydrogenase activity"/>
    <property type="evidence" value="ECO:0007669"/>
    <property type="project" value="UniProtKB-EC"/>
</dbReference>
<comment type="catalytic activity">
    <reaction evidence="13">
        <text>(11R)-hydroxy-(5Z,8Z,12E,14Z)-eicosatetraenoate + NAD(+) = 11-oxo-(5Z,8Z,12E,14Z)-eicosatetraenoate + NADH + H(+)</text>
        <dbReference type="Rhea" id="RHEA:48640"/>
        <dbReference type="ChEBI" id="CHEBI:15378"/>
        <dbReference type="ChEBI" id="CHEBI:57540"/>
        <dbReference type="ChEBI" id="CHEBI:57945"/>
        <dbReference type="ChEBI" id="CHEBI:78836"/>
        <dbReference type="ChEBI" id="CHEBI:90697"/>
    </reaction>
    <physiologicalReaction direction="left-to-right" evidence="13">
        <dbReference type="Rhea" id="RHEA:48641"/>
    </physiologicalReaction>
</comment>
<proteinExistence type="inferred from homology"/>
<feature type="non-terminal residue" evidence="22">
    <location>
        <position position="1"/>
    </location>
</feature>
<dbReference type="Gene3D" id="3.40.50.720">
    <property type="entry name" value="NAD(P)-binding Rossmann-like Domain"/>
    <property type="match status" value="1"/>
</dbReference>
<dbReference type="AlphaFoldDB" id="A0AAD8A7L7"/>
<dbReference type="PRINTS" id="PR01167">
    <property type="entry name" value="INSADHFAMILY"/>
</dbReference>
<evidence type="ECO:0000256" key="7">
    <source>
        <dbReference type="ARBA" id="ARBA00042026"/>
    </source>
</evidence>
<comment type="function">
    <text evidence="8">Catalyzes the NAD-dependent dehydrogenation (oxidation) of a broad array of hydroxylated polyunsaturated fatty acids (mainly eicosanoids and docosanoids, including prostaglandins, lipoxins and resolvins), yielding their corresponding keto (oxo) metabolites. Decreases the levels of the pro-proliferative prostaglandins such as prostaglandin E2 (whose activity is increased in cancer because of an increase in the expression of cyclooxygenase 2) and generates oxo-fatty acid products that can profoundly influence cell function by abrogating pro-inflammatory cytokine expression. Converts resolvins E1, D1 and D2 to their oxo products, which represents a mode of resolvin inactivation. Resolvin E1 plays important roles during the resolution phase of acute inflammation, while resolvins D1 and D2 have a unique role in obesity-induced adipose inflammation.</text>
</comment>
<dbReference type="SUPFAM" id="SSF51735">
    <property type="entry name" value="NAD(P)-binding Rossmann-fold domains"/>
    <property type="match status" value="1"/>
</dbReference>
<sequence length="237" mass="25860">HIIITGPDKQAGNRAVEELEKIHGSERASFVCGDVNDDKHFRDVFEMACERFGGVDILFNNAGMLNDKEWELTLDTNIKGVVRGTLLAFHYMGKDNCGKGGIVMQNASIVGLQPLCGAPVYSTTKHALIGTVVNFGSPFHFNRTGIRVVAVCPGVTVTELITGAGGKQYNDEWSEEAERELASLPSQECDALGKGVVYIAKYAPSGTVWIVEDYKLLYVEIPNRHSISKVVKDLKDG</sequence>
<evidence type="ECO:0000256" key="20">
    <source>
        <dbReference type="ARBA" id="ARBA00049151"/>
    </source>
</evidence>
<gene>
    <name evidence="22" type="ORF">L9F63_015481</name>
</gene>
<evidence type="ECO:0000256" key="21">
    <source>
        <dbReference type="ARBA" id="ARBA00049188"/>
    </source>
</evidence>
<evidence type="ECO:0000256" key="3">
    <source>
        <dbReference type="ARBA" id="ARBA00038968"/>
    </source>
</evidence>
<evidence type="ECO:0000256" key="17">
    <source>
        <dbReference type="ARBA" id="ARBA00048611"/>
    </source>
</evidence>
<name>A0AAD8A7L7_DIPPU</name>
<evidence type="ECO:0000256" key="2">
    <source>
        <dbReference type="ARBA" id="ARBA00023002"/>
    </source>
</evidence>
<evidence type="ECO:0000313" key="22">
    <source>
        <dbReference type="EMBL" id="KAJ9592838.1"/>
    </source>
</evidence>
<comment type="catalytic activity">
    <reaction evidence="16">
        <text>lipoxin A4 + NAD(+) = 15-oxo-(5S,6R)-dihydroxy-(7E,9E,11Z,13E)-eicosatetraenoate + NADH + H(+)</text>
        <dbReference type="Rhea" id="RHEA:41572"/>
        <dbReference type="ChEBI" id="CHEBI:15378"/>
        <dbReference type="ChEBI" id="CHEBI:57540"/>
        <dbReference type="ChEBI" id="CHEBI:57945"/>
        <dbReference type="ChEBI" id="CHEBI:67026"/>
        <dbReference type="ChEBI" id="CHEBI:78311"/>
    </reaction>
    <physiologicalReaction direction="left-to-right" evidence="16">
        <dbReference type="Rhea" id="RHEA:41573"/>
    </physiologicalReaction>
</comment>
<evidence type="ECO:0000256" key="15">
    <source>
        <dbReference type="ARBA" id="ARBA00048393"/>
    </source>
</evidence>
<evidence type="ECO:0000256" key="4">
    <source>
        <dbReference type="ARBA" id="ARBA00039060"/>
    </source>
</evidence>
<reference evidence="22" key="2">
    <citation type="submission" date="2023-05" db="EMBL/GenBank/DDBJ databases">
        <authorList>
            <person name="Fouks B."/>
        </authorList>
    </citation>
    <scope>NUCLEOTIDE SEQUENCE</scope>
    <source>
        <strain evidence="22">Stay&amp;Tobe</strain>
        <tissue evidence="22">Testes</tissue>
    </source>
</reference>
<evidence type="ECO:0000256" key="16">
    <source>
        <dbReference type="ARBA" id="ARBA00048535"/>
    </source>
</evidence>
<evidence type="ECO:0000256" key="13">
    <source>
        <dbReference type="ARBA" id="ARBA00048144"/>
    </source>
</evidence>
<evidence type="ECO:0000256" key="5">
    <source>
        <dbReference type="ARBA" id="ARBA00040276"/>
    </source>
</evidence>
<evidence type="ECO:0000256" key="1">
    <source>
        <dbReference type="ARBA" id="ARBA00006484"/>
    </source>
</evidence>
<comment type="catalytic activity">
    <reaction evidence="20">
        <text>(15S)-hydroxy-(5Z,8Z,11Z,13E)-eicosatetraenoate + NAD(+) = 15-oxo-(5Z,8Z,11Z,13E)-eicosatetraenoate + NADH + H(+)</text>
        <dbReference type="Rhea" id="RHEA:23260"/>
        <dbReference type="ChEBI" id="CHEBI:15378"/>
        <dbReference type="ChEBI" id="CHEBI:57409"/>
        <dbReference type="ChEBI" id="CHEBI:57410"/>
        <dbReference type="ChEBI" id="CHEBI:57540"/>
        <dbReference type="ChEBI" id="CHEBI:57945"/>
        <dbReference type="EC" id="1.1.1.232"/>
    </reaction>
    <physiologicalReaction direction="left-to-right" evidence="20">
        <dbReference type="Rhea" id="RHEA:23261"/>
    </physiologicalReaction>
</comment>
<evidence type="ECO:0000256" key="10">
    <source>
        <dbReference type="ARBA" id="ARBA00047672"/>
    </source>
</evidence>
<comment type="catalytic activity">
    <reaction evidence="11">
        <text>14-hydroxy-(4Z,7Z,10Z,12E,16Z,19Z)-docosahexaenoate + NAD(+) = 14-oxo-(4Z,7Z,10Z,12E,16Z,19Z)-docosahexaenoate + NADH + H(+)</text>
        <dbReference type="Rhea" id="RHEA:48952"/>
        <dbReference type="ChEBI" id="CHEBI:15378"/>
        <dbReference type="ChEBI" id="CHEBI:57540"/>
        <dbReference type="ChEBI" id="CHEBI:57945"/>
        <dbReference type="ChEBI" id="CHEBI:90866"/>
        <dbReference type="ChEBI" id="CHEBI:90867"/>
    </reaction>
    <physiologicalReaction direction="left-to-right" evidence="11">
        <dbReference type="Rhea" id="RHEA:48953"/>
    </physiologicalReaction>
</comment>
<evidence type="ECO:0000256" key="11">
    <source>
        <dbReference type="ARBA" id="ARBA00048008"/>
    </source>
</evidence>
<evidence type="ECO:0000256" key="19">
    <source>
        <dbReference type="ARBA" id="ARBA00048921"/>
    </source>
</evidence>
<dbReference type="GO" id="GO:0016404">
    <property type="term" value="F:15-hydroxyprostaglandin dehydrogenase (NAD+) activity"/>
    <property type="evidence" value="ECO:0007669"/>
    <property type="project" value="UniProtKB-EC"/>
</dbReference>
<evidence type="ECO:0000256" key="9">
    <source>
        <dbReference type="ARBA" id="ARBA00047325"/>
    </source>
</evidence>
<evidence type="ECO:0000256" key="14">
    <source>
        <dbReference type="ARBA" id="ARBA00048170"/>
    </source>
</evidence>
<organism evidence="22 23">
    <name type="scientific">Diploptera punctata</name>
    <name type="common">Pacific beetle cockroach</name>
    <dbReference type="NCBI Taxonomy" id="6984"/>
    <lineage>
        <taxon>Eukaryota</taxon>
        <taxon>Metazoa</taxon>
        <taxon>Ecdysozoa</taxon>
        <taxon>Arthropoda</taxon>
        <taxon>Hexapoda</taxon>
        <taxon>Insecta</taxon>
        <taxon>Pterygota</taxon>
        <taxon>Neoptera</taxon>
        <taxon>Polyneoptera</taxon>
        <taxon>Dictyoptera</taxon>
        <taxon>Blattodea</taxon>
        <taxon>Blaberoidea</taxon>
        <taxon>Blaberidae</taxon>
        <taxon>Diplopterinae</taxon>
        <taxon>Diploptera</taxon>
    </lineage>
</organism>
<keyword evidence="2" id="KW-0560">Oxidoreductase</keyword>
<keyword evidence="23" id="KW-1185">Reference proteome</keyword>
<evidence type="ECO:0000256" key="12">
    <source>
        <dbReference type="ARBA" id="ARBA00048140"/>
    </source>
</evidence>
<comment type="catalytic activity">
    <reaction evidence="14">
        <text>resolvin D1 + NAD(+) = 17-oxoresolvin D1 + NADH + H(+)</text>
        <dbReference type="Rhea" id="RHEA:50128"/>
        <dbReference type="ChEBI" id="CHEBI:15378"/>
        <dbReference type="ChEBI" id="CHEBI:57540"/>
        <dbReference type="ChEBI" id="CHEBI:57945"/>
        <dbReference type="ChEBI" id="CHEBI:132079"/>
        <dbReference type="ChEBI" id="CHEBI:132081"/>
    </reaction>
    <physiologicalReaction direction="left-to-right" evidence="14">
        <dbReference type="Rhea" id="RHEA:50129"/>
    </physiologicalReaction>
</comment>
<comment type="catalytic activity">
    <reaction evidence="10">
        <text>resolvin D1 + NAD(+) = 8-oxoresolvin D1 + NADH + H(+)</text>
        <dbReference type="Rhea" id="RHEA:50124"/>
        <dbReference type="ChEBI" id="CHEBI:15378"/>
        <dbReference type="ChEBI" id="CHEBI:57540"/>
        <dbReference type="ChEBI" id="CHEBI:57945"/>
        <dbReference type="ChEBI" id="CHEBI:132079"/>
        <dbReference type="ChEBI" id="CHEBI:132080"/>
    </reaction>
    <physiologicalReaction direction="left-to-right" evidence="10">
        <dbReference type="Rhea" id="RHEA:50125"/>
    </physiologicalReaction>
</comment>
<dbReference type="Proteomes" id="UP001233999">
    <property type="component" value="Unassembled WGS sequence"/>
</dbReference>
<evidence type="ECO:0000256" key="8">
    <source>
        <dbReference type="ARBA" id="ARBA00045705"/>
    </source>
</evidence>
<comment type="similarity">
    <text evidence="1">Belongs to the short-chain dehydrogenases/reductases (SDR) family.</text>
</comment>
<comment type="catalytic activity">
    <reaction evidence="21">
        <text>resolvin E1 + NAD(+) = 18-oxo-resolvin E1 + NADH + H(+)</text>
        <dbReference type="Rhea" id="RHEA:49244"/>
        <dbReference type="ChEBI" id="CHEBI:15378"/>
        <dbReference type="ChEBI" id="CHEBI:57540"/>
        <dbReference type="ChEBI" id="CHEBI:57945"/>
        <dbReference type="ChEBI" id="CHEBI:91000"/>
        <dbReference type="ChEBI" id="CHEBI:91001"/>
    </reaction>
    <physiologicalReaction direction="left-to-right" evidence="21">
        <dbReference type="Rhea" id="RHEA:49245"/>
    </physiologicalReaction>
</comment>
<dbReference type="Pfam" id="PF00106">
    <property type="entry name" value="adh_short"/>
    <property type="match status" value="1"/>
</dbReference>
<accession>A0AAD8A7L7</accession>
<reference evidence="22" key="1">
    <citation type="journal article" date="2023" name="IScience">
        <title>Live-bearing cockroach genome reveals convergent evolutionary mechanisms linked to viviparity in insects and beyond.</title>
        <authorList>
            <person name="Fouks B."/>
            <person name="Harrison M.C."/>
            <person name="Mikhailova A.A."/>
            <person name="Marchal E."/>
            <person name="English S."/>
            <person name="Carruthers M."/>
            <person name="Jennings E.C."/>
            <person name="Chiamaka E.L."/>
            <person name="Frigard R.A."/>
            <person name="Pippel M."/>
            <person name="Attardo G.M."/>
            <person name="Benoit J.B."/>
            <person name="Bornberg-Bauer E."/>
            <person name="Tobe S.S."/>
        </authorList>
    </citation>
    <scope>NUCLEOTIDE SEQUENCE</scope>
    <source>
        <strain evidence="22">Stay&amp;Tobe</strain>
    </source>
</reference>
<comment type="catalytic activity">
    <reaction evidence="12">
        <text>15-oxo-(5S,6R)-dihydroxy-(7E,9E,11Z)-eicosatrienoate + NADH + H(+) = (5S,6R,15S)-trihydroxy-(7E,9E,11Z)-eicosatrienoate + NAD(+)</text>
        <dbReference type="Rhea" id="RHEA:41596"/>
        <dbReference type="ChEBI" id="CHEBI:15378"/>
        <dbReference type="ChEBI" id="CHEBI:57540"/>
        <dbReference type="ChEBI" id="CHEBI:57945"/>
        <dbReference type="ChEBI" id="CHEBI:78325"/>
        <dbReference type="ChEBI" id="CHEBI:78329"/>
    </reaction>
    <physiologicalReaction direction="left-to-right" evidence="12">
        <dbReference type="Rhea" id="RHEA:41597"/>
    </physiologicalReaction>
</comment>
<dbReference type="PANTHER" id="PTHR44229">
    <property type="entry name" value="15-HYDROXYPROSTAGLANDIN DEHYDROGENASE [NAD(+)]"/>
    <property type="match status" value="1"/>
</dbReference>
<dbReference type="EC" id="1.1.1.232" evidence="4"/>
<dbReference type="GO" id="GO:0005737">
    <property type="term" value="C:cytoplasm"/>
    <property type="evidence" value="ECO:0007669"/>
    <property type="project" value="TreeGrafter"/>
</dbReference>
<dbReference type="EC" id="1.1.1.141" evidence="3"/>
<comment type="catalytic activity">
    <reaction evidence="17">
        <text>prostaglandin A1 + NAD(+) = 15-oxo-prostaglandin A1 + NADH + H(+)</text>
        <dbReference type="Rhea" id="RHEA:41263"/>
        <dbReference type="ChEBI" id="CHEBI:15378"/>
        <dbReference type="ChEBI" id="CHEBI:57398"/>
        <dbReference type="ChEBI" id="CHEBI:57540"/>
        <dbReference type="ChEBI" id="CHEBI:57945"/>
        <dbReference type="ChEBI" id="CHEBI:85072"/>
    </reaction>
    <physiologicalReaction direction="left-to-right" evidence="17">
        <dbReference type="Rhea" id="RHEA:41264"/>
    </physiologicalReaction>
</comment>
<dbReference type="InterPro" id="IPR036291">
    <property type="entry name" value="NAD(P)-bd_dom_sf"/>
</dbReference>
<evidence type="ECO:0000256" key="6">
    <source>
        <dbReference type="ARBA" id="ARBA00041812"/>
    </source>
</evidence>
<comment type="catalytic activity">
    <reaction evidence="9">
        <text>prostaglandin E1 + NAD(+) = 15-oxoprostaglandin E1 + NADH + H(+)</text>
        <dbReference type="Rhea" id="RHEA:16477"/>
        <dbReference type="ChEBI" id="CHEBI:15378"/>
        <dbReference type="ChEBI" id="CHEBI:57397"/>
        <dbReference type="ChEBI" id="CHEBI:57401"/>
        <dbReference type="ChEBI" id="CHEBI:57540"/>
        <dbReference type="ChEBI" id="CHEBI:57945"/>
    </reaction>
    <physiologicalReaction direction="left-to-right" evidence="9">
        <dbReference type="Rhea" id="RHEA:16478"/>
    </physiologicalReaction>
</comment>
<dbReference type="PANTHER" id="PTHR44229:SF4">
    <property type="entry name" value="15-HYDROXYPROSTAGLANDIN DEHYDROGENASE [NAD(+)]"/>
    <property type="match status" value="1"/>
</dbReference>
<comment type="catalytic activity">
    <reaction evidence="15">
        <text>resolvin D2 + NAD(+) = 7-oxoresolvin D2 + NADH + H(+)</text>
        <dbReference type="Rhea" id="RHEA:53584"/>
        <dbReference type="ChEBI" id="CHEBI:15378"/>
        <dbReference type="ChEBI" id="CHEBI:57540"/>
        <dbReference type="ChEBI" id="CHEBI:57945"/>
        <dbReference type="ChEBI" id="CHEBI:133367"/>
        <dbReference type="ChEBI" id="CHEBI:137497"/>
    </reaction>
    <physiologicalReaction direction="left-to-right" evidence="15">
        <dbReference type="Rhea" id="RHEA:53585"/>
    </physiologicalReaction>
</comment>
<dbReference type="EMBL" id="JASPKZ010003800">
    <property type="protein sequence ID" value="KAJ9592838.1"/>
    <property type="molecule type" value="Genomic_DNA"/>
</dbReference>